<evidence type="ECO:0000313" key="2">
    <source>
        <dbReference type="Proteomes" id="UP000194639"/>
    </source>
</evidence>
<name>A0A252A0B1_9PROT</name>
<dbReference type="Proteomes" id="UP000194639">
    <property type="component" value="Unassembled WGS sequence"/>
</dbReference>
<protein>
    <submittedName>
        <fullName evidence="1">Uncharacterized protein</fullName>
    </submittedName>
</protein>
<proteinExistence type="predicted"/>
<comment type="caution">
    <text evidence="1">The sequence shown here is derived from an EMBL/GenBank/DDBJ whole genome shotgun (WGS) entry which is preliminary data.</text>
</comment>
<reference evidence="1 2" key="1">
    <citation type="submission" date="2014-06" db="EMBL/GenBank/DDBJ databases">
        <authorList>
            <person name="Ju J."/>
            <person name="Zhang J."/>
        </authorList>
    </citation>
    <scope>NUCLEOTIDE SEQUENCE [LARGE SCALE GENOMIC DNA]</scope>
    <source>
        <strain evidence="1">DmW_045</strain>
    </source>
</reference>
<gene>
    <name evidence="1" type="ORF">HK12_08445</name>
</gene>
<dbReference type="AlphaFoldDB" id="A0A252A0B1"/>
<dbReference type="EMBL" id="JOMO01000032">
    <property type="protein sequence ID" value="OUI80505.1"/>
    <property type="molecule type" value="Genomic_DNA"/>
</dbReference>
<sequence>MTFTEKTEISLPLVVQFSDEGLYSKIERGRSFQKQPPIHGQFDHAANFVAIDANILLPCWQIWMAFSNFLAKQTPDGLISIVAGDNFLSTITEFKHLWCRSNKQFTGDTSIVVELCRTEELL</sequence>
<evidence type="ECO:0000313" key="1">
    <source>
        <dbReference type="EMBL" id="OUI80505.1"/>
    </source>
</evidence>
<organism evidence="1 2">
    <name type="scientific">Acetobacter orientalis</name>
    <dbReference type="NCBI Taxonomy" id="146474"/>
    <lineage>
        <taxon>Bacteria</taxon>
        <taxon>Pseudomonadati</taxon>
        <taxon>Pseudomonadota</taxon>
        <taxon>Alphaproteobacteria</taxon>
        <taxon>Acetobacterales</taxon>
        <taxon>Acetobacteraceae</taxon>
        <taxon>Acetobacter</taxon>
    </lineage>
</organism>
<accession>A0A252A0B1</accession>